<evidence type="ECO:0000313" key="2">
    <source>
        <dbReference type="EMBL" id="KAF0545758.1"/>
    </source>
</evidence>
<dbReference type="AlphaFoldDB" id="A0A8H4AYX5"/>
<evidence type="ECO:0000256" key="1">
    <source>
        <dbReference type="SAM" id="MobiDB-lite"/>
    </source>
</evidence>
<sequence>MKLDQSSDSFMELSNASSGDQNCSFDKDSKECDSDDEKSEELEKLEESEKEISPKFYDQESFYYKSKEKSLLSCQPTY</sequence>
<proteinExistence type="predicted"/>
<evidence type="ECO:0000313" key="3">
    <source>
        <dbReference type="Proteomes" id="UP000439903"/>
    </source>
</evidence>
<gene>
    <name evidence="2" type="ORF">F8M41_001933</name>
</gene>
<organism evidence="2 3">
    <name type="scientific">Gigaspora margarita</name>
    <dbReference type="NCBI Taxonomy" id="4874"/>
    <lineage>
        <taxon>Eukaryota</taxon>
        <taxon>Fungi</taxon>
        <taxon>Fungi incertae sedis</taxon>
        <taxon>Mucoromycota</taxon>
        <taxon>Glomeromycotina</taxon>
        <taxon>Glomeromycetes</taxon>
        <taxon>Diversisporales</taxon>
        <taxon>Gigasporaceae</taxon>
        <taxon>Gigaspora</taxon>
    </lineage>
</organism>
<protein>
    <submittedName>
        <fullName evidence="2">Uncharacterized protein</fullName>
    </submittedName>
</protein>
<reference evidence="2 3" key="1">
    <citation type="journal article" date="2019" name="Environ. Microbiol.">
        <title>At the nexus of three kingdoms: the genome of the mycorrhizal fungus Gigaspora margarita provides insights into plant, endobacterial and fungal interactions.</title>
        <authorList>
            <person name="Venice F."/>
            <person name="Ghignone S."/>
            <person name="Salvioli di Fossalunga A."/>
            <person name="Amselem J."/>
            <person name="Novero M."/>
            <person name="Xianan X."/>
            <person name="Sedzielewska Toro K."/>
            <person name="Morin E."/>
            <person name="Lipzen A."/>
            <person name="Grigoriev I.V."/>
            <person name="Henrissat B."/>
            <person name="Martin F.M."/>
            <person name="Bonfante P."/>
        </authorList>
    </citation>
    <scope>NUCLEOTIDE SEQUENCE [LARGE SCALE GENOMIC DNA]</scope>
    <source>
        <strain evidence="2 3">BEG34</strain>
    </source>
</reference>
<dbReference type="EMBL" id="WTPW01000117">
    <property type="protein sequence ID" value="KAF0545758.1"/>
    <property type="molecule type" value="Genomic_DNA"/>
</dbReference>
<comment type="caution">
    <text evidence="2">The sequence shown here is derived from an EMBL/GenBank/DDBJ whole genome shotgun (WGS) entry which is preliminary data.</text>
</comment>
<feature type="compositionally biased region" description="Basic and acidic residues" evidence="1">
    <location>
        <begin position="41"/>
        <end position="51"/>
    </location>
</feature>
<keyword evidence="3" id="KW-1185">Reference proteome</keyword>
<dbReference type="Proteomes" id="UP000439903">
    <property type="component" value="Unassembled WGS sequence"/>
</dbReference>
<accession>A0A8H4AYX5</accession>
<name>A0A8H4AYX5_GIGMA</name>
<feature type="compositionally biased region" description="Polar residues" evidence="1">
    <location>
        <begin position="1"/>
        <end position="22"/>
    </location>
</feature>
<feature type="region of interest" description="Disordered" evidence="1">
    <location>
        <begin position="1"/>
        <end position="51"/>
    </location>
</feature>